<feature type="repeat" description="TPR" evidence="1">
    <location>
        <begin position="249"/>
        <end position="282"/>
    </location>
</feature>
<dbReference type="HOGENOM" id="CLU_663621_0_0_0"/>
<dbReference type="STRING" id="1266370.NITGR_360045"/>
<dbReference type="PROSITE" id="PS50293">
    <property type="entry name" value="TPR_REGION"/>
    <property type="match status" value="1"/>
</dbReference>
<evidence type="ECO:0000256" key="1">
    <source>
        <dbReference type="PROSITE-ProRule" id="PRU00339"/>
    </source>
</evidence>
<dbReference type="Proteomes" id="UP000011704">
    <property type="component" value="Unassembled WGS sequence"/>
</dbReference>
<dbReference type="Pfam" id="PF13174">
    <property type="entry name" value="TPR_6"/>
    <property type="match status" value="1"/>
</dbReference>
<evidence type="ECO:0000313" key="2">
    <source>
        <dbReference type="EMBL" id="CCQ90707.1"/>
    </source>
</evidence>
<keyword evidence="3" id="KW-1185">Reference proteome</keyword>
<proteinExistence type="predicted"/>
<sequence>MKENECGNREVHVVELLNHYLLVDQENPDALYHLGRNYIALGRCDLALKPLKKALDLFPDRHKGDICFVIADLFEASRQRQEAKRWYQSGIERSETIRISSWILMGANLARLEEFSSALECYENALDAEPDEAHHELRAEARLNMGFVYRAMGDYGEALISFNDAKEMDPWDERVQDSIGELHGLEKIWNTLESLKNLKKENSPDCDNEIKKLLDWIFVQARIEFEIEDKDVTVIELLRQYLEFRKQDAEAWMIYGQALRIIGRARESLEALQVALDLSPEEDQHWVCLEIALLHAFHRSGEEAAMWFDRALSLEKNLAVLWFEKAENSATLANCEEALTCYQNALDLDDGSVKVQNIYYRMGCIWRGLGNYTQAINGFRKALLIEPTMLDSKMALQGLDGIDETIKVCRQISS</sequence>
<feature type="repeat" description="TPR" evidence="1">
    <location>
        <begin position="356"/>
        <end position="389"/>
    </location>
</feature>
<accession>M1YZ14</accession>
<gene>
    <name evidence="2" type="ORF">NITGR_360045</name>
</gene>
<dbReference type="Pfam" id="PF13424">
    <property type="entry name" value="TPR_12"/>
    <property type="match status" value="1"/>
</dbReference>
<keyword evidence="1" id="KW-0802">TPR repeat</keyword>
<dbReference type="Pfam" id="PF13432">
    <property type="entry name" value="TPR_16"/>
    <property type="match status" value="1"/>
</dbReference>
<organism evidence="2 3">
    <name type="scientific">Nitrospina gracilis (strain 3/211)</name>
    <dbReference type="NCBI Taxonomy" id="1266370"/>
    <lineage>
        <taxon>Bacteria</taxon>
        <taxon>Pseudomonadati</taxon>
        <taxon>Nitrospinota/Tectimicrobiota group</taxon>
        <taxon>Nitrospinota</taxon>
        <taxon>Nitrospinia</taxon>
        <taxon>Nitrospinales</taxon>
        <taxon>Nitrospinaceae</taxon>
        <taxon>Nitrospina</taxon>
    </lineage>
</organism>
<dbReference type="SUPFAM" id="SSF48452">
    <property type="entry name" value="TPR-like"/>
    <property type="match status" value="2"/>
</dbReference>
<feature type="repeat" description="TPR" evidence="1">
    <location>
        <begin position="28"/>
        <end position="61"/>
    </location>
</feature>
<dbReference type="PROSITE" id="PS50005">
    <property type="entry name" value="TPR"/>
    <property type="match status" value="5"/>
</dbReference>
<dbReference type="EMBL" id="CAQJ01000040">
    <property type="protein sequence ID" value="CCQ90707.1"/>
    <property type="molecule type" value="Genomic_DNA"/>
</dbReference>
<feature type="repeat" description="TPR" evidence="1">
    <location>
        <begin position="99"/>
        <end position="132"/>
    </location>
</feature>
<dbReference type="InParanoid" id="M1YZ14"/>
<comment type="caution">
    <text evidence="2">The sequence shown here is derived from an EMBL/GenBank/DDBJ whole genome shotgun (WGS) entry which is preliminary data.</text>
</comment>
<dbReference type="Gene3D" id="1.25.40.10">
    <property type="entry name" value="Tetratricopeptide repeat domain"/>
    <property type="match status" value="3"/>
</dbReference>
<dbReference type="Pfam" id="PF13181">
    <property type="entry name" value="TPR_8"/>
    <property type="match status" value="1"/>
</dbReference>
<dbReference type="PANTHER" id="PTHR12558">
    <property type="entry name" value="CELL DIVISION CYCLE 16,23,27"/>
    <property type="match status" value="1"/>
</dbReference>
<dbReference type="InterPro" id="IPR019734">
    <property type="entry name" value="TPR_rpt"/>
</dbReference>
<evidence type="ECO:0000313" key="3">
    <source>
        <dbReference type="Proteomes" id="UP000011704"/>
    </source>
</evidence>
<name>M1YZ14_NITG3</name>
<dbReference type="PANTHER" id="PTHR12558:SF13">
    <property type="entry name" value="CELL DIVISION CYCLE PROTEIN 27 HOMOLOG"/>
    <property type="match status" value="1"/>
</dbReference>
<dbReference type="AlphaFoldDB" id="M1YZ14"/>
<dbReference type="InterPro" id="IPR011990">
    <property type="entry name" value="TPR-like_helical_dom_sf"/>
</dbReference>
<dbReference type="SMART" id="SM00028">
    <property type="entry name" value="TPR"/>
    <property type="match status" value="8"/>
</dbReference>
<feature type="repeat" description="TPR" evidence="1">
    <location>
        <begin position="139"/>
        <end position="172"/>
    </location>
</feature>
<protein>
    <submittedName>
        <fullName evidence="2">Uncharacterized protein</fullName>
    </submittedName>
</protein>
<reference evidence="2 3" key="1">
    <citation type="journal article" date="2013" name="Front. Microbiol.">
        <title>The genome of Nitrospina gracilis illuminates the metabolism and evolution of the major marine nitrite oxidizer.</title>
        <authorList>
            <person name="Luecker S."/>
            <person name="Nowka B."/>
            <person name="Rattei T."/>
            <person name="Spieck E."/>
            <person name="and Daims H."/>
        </authorList>
    </citation>
    <scope>NUCLEOTIDE SEQUENCE [LARGE SCALE GENOMIC DNA]</scope>
    <source>
        <strain evidence="2 3">3/211</strain>
    </source>
</reference>